<dbReference type="NCBIfam" id="TIGR00051">
    <property type="entry name" value="YbgC/FadM family acyl-CoA thioesterase"/>
    <property type="match status" value="1"/>
</dbReference>
<dbReference type="Pfam" id="PF13279">
    <property type="entry name" value="4HBT_2"/>
    <property type="match status" value="1"/>
</dbReference>
<dbReference type="CDD" id="cd00586">
    <property type="entry name" value="4HBT"/>
    <property type="match status" value="1"/>
</dbReference>
<dbReference type="Proteomes" id="UP000315636">
    <property type="component" value="Unassembled WGS sequence"/>
</dbReference>
<dbReference type="RefSeq" id="WP_142503837.1">
    <property type="nucleotide sequence ID" value="NZ_FXTI01000001.1"/>
</dbReference>
<evidence type="ECO:0000256" key="2">
    <source>
        <dbReference type="ARBA" id="ARBA00022801"/>
    </source>
</evidence>
<reference evidence="3 4" key="1">
    <citation type="submission" date="2017-05" db="EMBL/GenBank/DDBJ databases">
        <authorList>
            <person name="Varghese N."/>
            <person name="Submissions S."/>
        </authorList>
    </citation>
    <scope>NUCLEOTIDE SEQUENCE [LARGE SCALE GENOMIC DNA]</scope>
    <source>
        <strain evidence="3 4">DSM 45474</strain>
    </source>
</reference>
<protein>
    <submittedName>
        <fullName evidence="3">Acyl-CoA thioester hydrolase</fullName>
    </submittedName>
</protein>
<dbReference type="PANTHER" id="PTHR31793:SF27">
    <property type="entry name" value="NOVEL THIOESTERASE SUPERFAMILY DOMAIN AND SAPOSIN A-TYPE DOMAIN CONTAINING PROTEIN (0610012H03RIK)"/>
    <property type="match status" value="1"/>
</dbReference>
<dbReference type="SUPFAM" id="SSF54637">
    <property type="entry name" value="Thioesterase/thiol ester dehydrase-isomerase"/>
    <property type="match status" value="1"/>
</dbReference>
<sequence length="145" mass="17149">MEEINKHETLLRVRYQETDQMGVVHHSNYAVWFEAGRTAMIRDIGISYSELEQNGILLPVVDLHCRFISPARYEEEIRVLTGIQEIHGPKISFCYEVCRDDQLLVRGETIHLWTNREMKRLNLEKKEPELFQKLLQYTLSAKTEE</sequence>
<keyword evidence="4" id="KW-1185">Reference proteome</keyword>
<evidence type="ECO:0000313" key="4">
    <source>
        <dbReference type="Proteomes" id="UP000315636"/>
    </source>
</evidence>
<name>A0A521AG30_9BACL</name>
<organism evidence="3 4">
    <name type="scientific">Melghirimyces algeriensis</name>
    <dbReference type="NCBI Taxonomy" id="910412"/>
    <lineage>
        <taxon>Bacteria</taxon>
        <taxon>Bacillati</taxon>
        <taxon>Bacillota</taxon>
        <taxon>Bacilli</taxon>
        <taxon>Bacillales</taxon>
        <taxon>Thermoactinomycetaceae</taxon>
        <taxon>Melghirimyces</taxon>
    </lineage>
</organism>
<dbReference type="InterPro" id="IPR008272">
    <property type="entry name" value="HB-CoA_thioesterase_AS"/>
</dbReference>
<dbReference type="PROSITE" id="PS01328">
    <property type="entry name" value="4HBCOA_THIOESTERASE"/>
    <property type="match status" value="1"/>
</dbReference>
<dbReference type="OrthoDB" id="9800856at2"/>
<dbReference type="EMBL" id="FXTI01000001">
    <property type="protein sequence ID" value="SMO33746.1"/>
    <property type="molecule type" value="Genomic_DNA"/>
</dbReference>
<dbReference type="Gene3D" id="3.10.129.10">
    <property type="entry name" value="Hotdog Thioesterase"/>
    <property type="match status" value="1"/>
</dbReference>
<dbReference type="PANTHER" id="PTHR31793">
    <property type="entry name" value="4-HYDROXYBENZOYL-COA THIOESTERASE FAMILY MEMBER"/>
    <property type="match status" value="1"/>
</dbReference>
<dbReference type="PIRSF" id="PIRSF003230">
    <property type="entry name" value="YbgC"/>
    <property type="match status" value="1"/>
</dbReference>
<keyword evidence="2 3" id="KW-0378">Hydrolase</keyword>
<proteinExistence type="inferred from homology"/>
<dbReference type="AlphaFoldDB" id="A0A521AG30"/>
<dbReference type="InterPro" id="IPR029069">
    <property type="entry name" value="HotDog_dom_sf"/>
</dbReference>
<evidence type="ECO:0000256" key="1">
    <source>
        <dbReference type="ARBA" id="ARBA00005953"/>
    </source>
</evidence>
<gene>
    <name evidence="3" type="ORF">SAMN06264849_101123</name>
</gene>
<dbReference type="InterPro" id="IPR006684">
    <property type="entry name" value="YbgC/YbaW"/>
</dbReference>
<accession>A0A521AG30</accession>
<dbReference type="GO" id="GO:0047617">
    <property type="term" value="F:fatty acyl-CoA hydrolase activity"/>
    <property type="evidence" value="ECO:0007669"/>
    <property type="project" value="TreeGrafter"/>
</dbReference>
<dbReference type="InterPro" id="IPR050563">
    <property type="entry name" value="4-hydroxybenzoyl-CoA_TE"/>
</dbReference>
<evidence type="ECO:0000313" key="3">
    <source>
        <dbReference type="EMBL" id="SMO33746.1"/>
    </source>
</evidence>
<comment type="similarity">
    <text evidence="1">Belongs to the 4-hydroxybenzoyl-CoA thioesterase family.</text>
</comment>